<organism evidence="2 3">
    <name type="scientific">Methylocystis echinoides</name>
    <dbReference type="NCBI Taxonomy" id="29468"/>
    <lineage>
        <taxon>Bacteria</taxon>
        <taxon>Pseudomonadati</taxon>
        <taxon>Pseudomonadota</taxon>
        <taxon>Alphaproteobacteria</taxon>
        <taxon>Hyphomicrobiales</taxon>
        <taxon>Methylocystaceae</taxon>
        <taxon>Methylocystis</taxon>
    </lineage>
</organism>
<dbReference type="Proteomes" id="UP001144323">
    <property type="component" value="Unassembled WGS sequence"/>
</dbReference>
<evidence type="ECO:0000256" key="1">
    <source>
        <dbReference type="SAM" id="Phobius"/>
    </source>
</evidence>
<keyword evidence="3" id="KW-1185">Reference proteome</keyword>
<feature type="transmembrane region" description="Helical" evidence="1">
    <location>
        <begin position="44"/>
        <end position="70"/>
    </location>
</feature>
<dbReference type="RefSeq" id="WP_281804633.1">
    <property type="nucleotide sequence ID" value="NZ_BSEC01000001.1"/>
</dbReference>
<feature type="transmembrane region" description="Helical" evidence="1">
    <location>
        <begin position="90"/>
        <end position="115"/>
    </location>
</feature>
<reference evidence="2" key="1">
    <citation type="journal article" date="2023" name="Int. J. Syst. Evol. Microbiol.">
        <title>Methylocystis iwaonis sp. nov., a type II methane-oxidizing bacterium from surface soil of a rice paddy field in Japan, and emended description of the genus Methylocystis (ex Whittenbury et al. 1970) Bowman et al. 1993.</title>
        <authorList>
            <person name="Kaise H."/>
            <person name="Sawadogo J.B."/>
            <person name="Alam M.S."/>
            <person name="Ueno C."/>
            <person name="Dianou D."/>
            <person name="Shinjo R."/>
            <person name="Asakawa S."/>
        </authorList>
    </citation>
    <scope>NUCLEOTIDE SEQUENCE</scope>
    <source>
        <strain evidence="2">LMG27198</strain>
    </source>
</reference>
<comment type="caution">
    <text evidence="2">The sequence shown here is derived from an EMBL/GenBank/DDBJ whole genome shotgun (WGS) entry which is preliminary data.</text>
</comment>
<dbReference type="AlphaFoldDB" id="A0A9W6LTM6"/>
<evidence type="ECO:0000313" key="3">
    <source>
        <dbReference type="Proteomes" id="UP001144323"/>
    </source>
</evidence>
<sequence length="156" mass="17338">MLQRMIVELSIPQHYILALALLLFESLLFQVNRLYGNSIDVSPLFVVPVVIAGFYLSTAYCSAFALISGVTQIATHRDAINAIWRNPINLALNFALAACGYFSIVLLMALVKFIFEKMKGDIQSLLVESATLRTQNEILKTVSALRKKKEDEDQGG</sequence>
<feature type="transmembrane region" description="Helical" evidence="1">
    <location>
        <begin position="12"/>
        <end position="32"/>
    </location>
</feature>
<name>A0A9W6LTM6_9HYPH</name>
<keyword evidence="1" id="KW-1133">Transmembrane helix</keyword>
<gene>
    <name evidence="2" type="ORF">LMG27198_35460</name>
</gene>
<accession>A0A9W6LTM6</accession>
<dbReference type="EMBL" id="BSEC01000001">
    <property type="protein sequence ID" value="GLI94554.1"/>
    <property type="molecule type" value="Genomic_DNA"/>
</dbReference>
<keyword evidence="1" id="KW-0812">Transmembrane</keyword>
<proteinExistence type="predicted"/>
<protein>
    <submittedName>
        <fullName evidence="2">Uncharacterized protein</fullName>
    </submittedName>
</protein>
<evidence type="ECO:0000313" key="2">
    <source>
        <dbReference type="EMBL" id="GLI94554.1"/>
    </source>
</evidence>
<keyword evidence="1" id="KW-0472">Membrane</keyword>